<organism evidence="1 2">
    <name type="scientific">Guyanagaster necrorhizus</name>
    <dbReference type="NCBI Taxonomy" id="856835"/>
    <lineage>
        <taxon>Eukaryota</taxon>
        <taxon>Fungi</taxon>
        <taxon>Dikarya</taxon>
        <taxon>Basidiomycota</taxon>
        <taxon>Agaricomycotina</taxon>
        <taxon>Agaricomycetes</taxon>
        <taxon>Agaricomycetidae</taxon>
        <taxon>Agaricales</taxon>
        <taxon>Marasmiineae</taxon>
        <taxon>Physalacriaceae</taxon>
        <taxon>Guyanagaster</taxon>
    </lineage>
</organism>
<accession>A0A9P7VUD2</accession>
<dbReference type="OrthoDB" id="10252354at2759"/>
<protein>
    <submittedName>
        <fullName evidence="1">Uncharacterized protein</fullName>
    </submittedName>
</protein>
<dbReference type="GeneID" id="66100923"/>
<name>A0A9P7VUD2_9AGAR</name>
<gene>
    <name evidence="1" type="ORF">BT62DRAFT_106886</name>
</gene>
<evidence type="ECO:0000313" key="1">
    <source>
        <dbReference type="EMBL" id="KAG7446264.1"/>
    </source>
</evidence>
<dbReference type="AlphaFoldDB" id="A0A9P7VUD2"/>
<evidence type="ECO:0000313" key="2">
    <source>
        <dbReference type="Proteomes" id="UP000812287"/>
    </source>
</evidence>
<dbReference type="EMBL" id="MU250534">
    <property type="protein sequence ID" value="KAG7446264.1"/>
    <property type="molecule type" value="Genomic_DNA"/>
</dbReference>
<dbReference type="RefSeq" id="XP_043039764.1">
    <property type="nucleotide sequence ID" value="XM_043178629.1"/>
</dbReference>
<comment type="caution">
    <text evidence="1">The sequence shown here is derived from an EMBL/GenBank/DDBJ whole genome shotgun (WGS) entry which is preliminary data.</text>
</comment>
<reference evidence="1" key="1">
    <citation type="submission" date="2020-11" db="EMBL/GenBank/DDBJ databases">
        <title>Adaptations for nitrogen fixation in a non-lichenized fungal sporocarp promotes dispersal by wood-feeding termites.</title>
        <authorList>
            <consortium name="DOE Joint Genome Institute"/>
            <person name="Koch R.A."/>
            <person name="Yoon G."/>
            <person name="Arayal U."/>
            <person name="Lail K."/>
            <person name="Amirebrahimi M."/>
            <person name="Labutti K."/>
            <person name="Lipzen A."/>
            <person name="Riley R."/>
            <person name="Barry K."/>
            <person name="Henrissat B."/>
            <person name="Grigoriev I.V."/>
            <person name="Herr J.R."/>
            <person name="Aime M.C."/>
        </authorList>
    </citation>
    <scope>NUCLEOTIDE SEQUENCE</scope>
    <source>
        <strain evidence="1">MCA 3950</strain>
    </source>
</reference>
<dbReference type="Proteomes" id="UP000812287">
    <property type="component" value="Unassembled WGS sequence"/>
</dbReference>
<sequence length="88" mass="9806">MWPFSLPTQPAFSEVPLHASMLSCYATLSLANAFLTHRNGTNLLCLVAHDCLFDSTSSSPVGTFFFGWERLYYIAAALRQSPILCQFL</sequence>
<keyword evidence="2" id="KW-1185">Reference proteome</keyword>
<proteinExistence type="predicted"/>